<dbReference type="InterPro" id="IPR002938">
    <property type="entry name" value="FAD-bd"/>
</dbReference>
<dbReference type="InterPro" id="IPR050493">
    <property type="entry name" value="FAD-dep_Monooxygenase_BioMet"/>
</dbReference>
<keyword evidence="1" id="KW-0560">Oxidoreductase</keyword>
<name>A0AAW1SHJ8_9CHLO</name>
<reference evidence="4 5" key="1">
    <citation type="journal article" date="2024" name="Nat. Commun.">
        <title>Phylogenomics reveals the evolutionary origins of lichenization in chlorophyte algae.</title>
        <authorList>
            <person name="Puginier C."/>
            <person name="Libourel C."/>
            <person name="Otte J."/>
            <person name="Skaloud P."/>
            <person name="Haon M."/>
            <person name="Grisel S."/>
            <person name="Petersen M."/>
            <person name="Berrin J.G."/>
            <person name="Delaux P.M."/>
            <person name="Dal Grande F."/>
            <person name="Keller J."/>
        </authorList>
    </citation>
    <scope>NUCLEOTIDE SEQUENCE [LARGE SCALE GENOMIC DNA]</scope>
    <source>
        <strain evidence="4 5">SAG 245.80</strain>
    </source>
</reference>
<dbReference type="GO" id="GO:0004497">
    <property type="term" value="F:monooxygenase activity"/>
    <property type="evidence" value="ECO:0007669"/>
    <property type="project" value="UniProtKB-KW"/>
</dbReference>
<dbReference type="AlphaFoldDB" id="A0AAW1SHJ8"/>
<dbReference type="PANTHER" id="PTHR13789:SF309">
    <property type="entry name" value="PUTATIVE (AFU_ORTHOLOGUE AFUA_6G14510)-RELATED"/>
    <property type="match status" value="1"/>
</dbReference>
<dbReference type="InterPro" id="IPR036188">
    <property type="entry name" value="FAD/NAD-bd_sf"/>
</dbReference>
<dbReference type="GO" id="GO:0071949">
    <property type="term" value="F:FAD binding"/>
    <property type="evidence" value="ECO:0007669"/>
    <property type="project" value="InterPro"/>
</dbReference>
<dbReference type="Proteomes" id="UP001445335">
    <property type="component" value="Unassembled WGS sequence"/>
</dbReference>
<dbReference type="Gene3D" id="3.50.50.60">
    <property type="entry name" value="FAD/NAD(P)-binding domain"/>
    <property type="match status" value="1"/>
</dbReference>
<keyword evidence="2" id="KW-0503">Monooxygenase</keyword>
<feature type="domain" description="FAD-binding" evidence="3">
    <location>
        <begin position="281"/>
        <end position="346"/>
    </location>
</feature>
<evidence type="ECO:0000313" key="4">
    <source>
        <dbReference type="EMBL" id="KAK9845839.1"/>
    </source>
</evidence>
<dbReference type="EMBL" id="JALJOU010000002">
    <property type="protein sequence ID" value="KAK9845839.1"/>
    <property type="molecule type" value="Genomic_DNA"/>
</dbReference>
<sequence length="467" mass="49937">MRVKVFERASSLRPAGFVVGILPNALKAIRAIDAQLGRDLEDTLRPAESAANVSIFRNTGELLMQVDGRAARERYDRYGGGLFPVAWYDLQRFFAARLPPGVLEVASAFDRYEPGGADSPVTVYLRDGRTVTASVLVGADGNLSDVRRQLLDDGLPRFAGLAVWRAMRKRPAVWPVEAGLLNYADAGEARKIMTYALPDGRLTWNVAAAWPEAEVGRLGNLRYITAGHEEGTPQQKLDRCLGALGESEGGWPDHVLDLLRSTELGAITEHPLFFREPGDCEVYGRGRITLLGDAAHLTAAALGQGTSQTMEDALELGRHVALHGPTEAALRAYESVRAPAAGAVQKASADLVRCWGRLAEKWVLAEQRASEAFFSREYQVALCLAVLAAAGSNAVGGCSAGTARLTSATVQRACQQVVAGTNYAFAFDAAYSCAPTGAGGAVKLNAIVYEPLPSSGNGPQVTRVWQA</sequence>
<dbReference type="PROSITE" id="PS00287">
    <property type="entry name" value="CYSTATIN"/>
    <property type="match status" value="1"/>
</dbReference>
<keyword evidence="5" id="KW-1185">Reference proteome</keyword>
<dbReference type="PANTHER" id="PTHR13789">
    <property type="entry name" value="MONOOXYGENASE"/>
    <property type="match status" value="1"/>
</dbReference>
<dbReference type="InterPro" id="IPR018073">
    <property type="entry name" value="Prot_inh_cystat_CS"/>
</dbReference>
<evidence type="ECO:0000259" key="3">
    <source>
        <dbReference type="Pfam" id="PF01494"/>
    </source>
</evidence>
<dbReference type="PRINTS" id="PR00420">
    <property type="entry name" value="RNGMNOXGNASE"/>
</dbReference>
<evidence type="ECO:0000256" key="2">
    <source>
        <dbReference type="ARBA" id="ARBA00023033"/>
    </source>
</evidence>
<dbReference type="Pfam" id="PF01494">
    <property type="entry name" value="FAD_binding_3"/>
    <property type="match status" value="1"/>
</dbReference>
<proteinExistence type="predicted"/>
<comment type="caution">
    <text evidence="4">The sequence shown here is derived from an EMBL/GenBank/DDBJ whole genome shotgun (WGS) entry which is preliminary data.</text>
</comment>
<organism evidence="4 5">
    <name type="scientific">Elliptochloris bilobata</name>
    <dbReference type="NCBI Taxonomy" id="381761"/>
    <lineage>
        <taxon>Eukaryota</taxon>
        <taxon>Viridiplantae</taxon>
        <taxon>Chlorophyta</taxon>
        <taxon>core chlorophytes</taxon>
        <taxon>Trebouxiophyceae</taxon>
        <taxon>Trebouxiophyceae incertae sedis</taxon>
        <taxon>Elliptochloris clade</taxon>
        <taxon>Elliptochloris</taxon>
    </lineage>
</organism>
<protein>
    <recommendedName>
        <fullName evidence="3">FAD-binding domain-containing protein</fullName>
    </recommendedName>
</protein>
<gene>
    <name evidence="4" type="ORF">WJX81_003900</name>
</gene>
<evidence type="ECO:0000313" key="5">
    <source>
        <dbReference type="Proteomes" id="UP001445335"/>
    </source>
</evidence>
<accession>A0AAW1SHJ8</accession>
<dbReference type="SUPFAM" id="SSF51905">
    <property type="entry name" value="FAD/NAD(P)-binding domain"/>
    <property type="match status" value="1"/>
</dbReference>
<evidence type="ECO:0000256" key="1">
    <source>
        <dbReference type="ARBA" id="ARBA00023002"/>
    </source>
</evidence>